<accession>A0A6A6BL01</accession>
<evidence type="ECO:0000313" key="4">
    <source>
        <dbReference type="Proteomes" id="UP000799438"/>
    </source>
</evidence>
<dbReference type="PROSITE" id="PS50048">
    <property type="entry name" value="ZN2_CY6_FUNGAL_2"/>
    <property type="match status" value="1"/>
</dbReference>
<dbReference type="AlphaFoldDB" id="A0A6A6BL01"/>
<evidence type="ECO:0000313" key="3">
    <source>
        <dbReference type="EMBL" id="KAF2144800.1"/>
    </source>
</evidence>
<dbReference type="RefSeq" id="XP_033400512.1">
    <property type="nucleotide sequence ID" value="XM_033535499.1"/>
</dbReference>
<dbReference type="OrthoDB" id="416217at2759"/>
<dbReference type="Pfam" id="PF00172">
    <property type="entry name" value="Zn_clus"/>
    <property type="match status" value="1"/>
</dbReference>
<dbReference type="PANTHER" id="PTHR47784">
    <property type="entry name" value="STEROL UPTAKE CONTROL PROTEIN 2"/>
    <property type="match status" value="1"/>
</dbReference>
<organism evidence="3 4">
    <name type="scientific">Aplosporella prunicola CBS 121167</name>
    <dbReference type="NCBI Taxonomy" id="1176127"/>
    <lineage>
        <taxon>Eukaryota</taxon>
        <taxon>Fungi</taxon>
        <taxon>Dikarya</taxon>
        <taxon>Ascomycota</taxon>
        <taxon>Pezizomycotina</taxon>
        <taxon>Dothideomycetes</taxon>
        <taxon>Dothideomycetes incertae sedis</taxon>
        <taxon>Botryosphaeriales</taxon>
        <taxon>Aplosporellaceae</taxon>
        <taxon>Aplosporella</taxon>
    </lineage>
</organism>
<evidence type="ECO:0000256" key="1">
    <source>
        <dbReference type="ARBA" id="ARBA00023242"/>
    </source>
</evidence>
<protein>
    <recommendedName>
        <fullName evidence="2">Zn(2)-C6 fungal-type domain-containing protein</fullName>
    </recommendedName>
</protein>
<gene>
    <name evidence="3" type="ORF">K452DRAFT_147599</name>
</gene>
<proteinExistence type="predicted"/>
<dbReference type="SUPFAM" id="SSF57701">
    <property type="entry name" value="Zn2/Cys6 DNA-binding domain"/>
    <property type="match status" value="1"/>
</dbReference>
<dbReference type="Proteomes" id="UP000799438">
    <property type="component" value="Unassembled WGS sequence"/>
</dbReference>
<dbReference type="InterPro" id="IPR001138">
    <property type="entry name" value="Zn2Cys6_DnaBD"/>
</dbReference>
<dbReference type="EMBL" id="ML995479">
    <property type="protein sequence ID" value="KAF2144800.1"/>
    <property type="molecule type" value="Genomic_DNA"/>
</dbReference>
<dbReference type="InterPro" id="IPR021858">
    <property type="entry name" value="Fun_TF"/>
</dbReference>
<sequence length="420" mass="46800">MQVERKKRKAHRKSRLGCGNCKKRRIKCDERKPACTNCIHHDIDCDFKSSILTPSASTGPQLSLPLEASLVFTAPGPGVSPANFPASASQLPLPDVLSTDLHTLETSNLQALNNRLAGPLDLSDLELLHHYTTSAYKRMTHGPVLETLWRVTVPEVGFEHHFVMHGVLAFSAIDLARTHPERSVYYLLQGHQHRDKGLRLASAELSTITPHNCHALYVFAVLTATIGMSAGPQPGEYLLFGAHGVAAWLVLFQGVQSIFLTAKDCLTSSCLGALFRVGSRMAKIRQETAALPEDEHIQGLRLLVSDVLANKPDRHVCVAAIDDLSLSYKATRRSERPDRESQLVFIWLYRLSDEFIALVQAHDPVALAVFAYFSVLLKPLTIMCCEGWTRHLVSGIYSFMDERFRPWLAWPMQEAGWFPS</sequence>
<dbReference type="PANTHER" id="PTHR47784:SF5">
    <property type="entry name" value="STEROL UPTAKE CONTROL PROTEIN 2"/>
    <property type="match status" value="1"/>
</dbReference>
<reference evidence="3" key="1">
    <citation type="journal article" date="2020" name="Stud. Mycol.">
        <title>101 Dothideomycetes genomes: a test case for predicting lifestyles and emergence of pathogens.</title>
        <authorList>
            <person name="Haridas S."/>
            <person name="Albert R."/>
            <person name="Binder M."/>
            <person name="Bloem J."/>
            <person name="Labutti K."/>
            <person name="Salamov A."/>
            <person name="Andreopoulos B."/>
            <person name="Baker S."/>
            <person name="Barry K."/>
            <person name="Bills G."/>
            <person name="Bluhm B."/>
            <person name="Cannon C."/>
            <person name="Castanera R."/>
            <person name="Culley D."/>
            <person name="Daum C."/>
            <person name="Ezra D."/>
            <person name="Gonzalez J."/>
            <person name="Henrissat B."/>
            <person name="Kuo A."/>
            <person name="Liang C."/>
            <person name="Lipzen A."/>
            <person name="Lutzoni F."/>
            <person name="Magnuson J."/>
            <person name="Mondo S."/>
            <person name="Nolan M."/>
            <person name="Ohm R."/>
            <person name="Pangilinan J."/>
            <person name="Park H.-J."/>
            <person name="Ramirez L."/>
            <person name="Alfaro M."/>
            <person name="Sun H."/>
            <person name="Tritt A."/>
            <person name="Yoshinaga Y."/>
            <person name="Zwiers L.-H."/>
            <person name="Turgeon B."/>
            <person name="Goodwin S."/>
            <person name="Spatafora J."/>
            <person name="Crous P."/>
            <person name="Grigoriev I."/>
        </authorList>
    </citation>
    <scope>NUCLEOTIDE SEQUENCE</scope>
    <source>
        <strain evidence="3">CBS 121167</strain>
    </source>
</reference>
<name>A0A6A6BL01_9PEZI</name>
<evidence type="ECO:0000259" key="2">
    <source>
        <dbReference type="PROSITE" id="PS50048"/>
    </source>
</evidence>
<dbReference type="InterPro" id="IPR036864">
    <property type="entry name" value="Zn2-C6_fun-type_DNA-bd_sf"/>
</dbReference>
<dbReference type="PROSITE" id="PS00463">
    <property type="entry name" value="ZN2_CY6_FUNGAL_1"/>
    <property type="match status" value="1"/>
</dbReference>
<dbReference type="CDD" id="cd00067">
    <property type="entry name" value="GAL4"/>
    <property type="match status" value="1"/>
</dbReference>
<dbReference type="GeneID" id="54292993"/>
<dbReference type="Gene3D" id="4.10.240.10">
    <property type="entry name" value="Zn(2)-C6 fungal-type DNA-binding domain"/>
    <property type="match status" value="1"/>
</dbReference>
<feature type="domain" description="Zn(2)-C6 fungal-type" evidence="2">
    <location>
        <begin position="17"/>
        <end position="47"/>
    </location>
</feature>
<dbReference type="Pfam" id="PF11951">
    <property type="entry name" value="Fungal_trans_2"/>
    <property type="match status" value="1"/>
</dbReference>
<dbReference type="SMART" id="SM00066">
    <property type="entry name" value="GAL4"/>
    <property type="match status" value="1"/>
</dbReference>
<dbReference type="InterPro" id="IPR053157">
    <property type="entry name" value="Sterol_Uptake_Regulator"/>
</dbReference>
<dbReference type="GO" id="GO:0001228">
    <property type="term" value="F:DNA-binding transcription activator activity, RNA polymerase II-specific"/>
    <property type="evidence" value="ECO:0007669"/>
    <property type="project" value="TreeGrafter"/>
</dbReference>
<keyword evidence="1" id="KW-0539">Nucleus</keyword>
<keyword evidence="4" id="KW-1185">Reference proteome</keyword>
<dbReference type="GO" id="GO:0008270">
    <property type="term" value="F:zinc ion binding"/>
    <property type="evidence" value="ECO:0007669"/>
    <property type="project" value="InterPro"/>
</dbReference>